<accession>A0A512T3L0</accession>
<proteinExistence type="predicted"/>
<dbReference type="InterPro" id="IPR041881">
    <property type="entry name" value="PqqD_sf"/>
</dbReference>
<evidence type="ECO:0000313" key="2">
    <source>
        <dbReference type="Proteomes" id="UP000321793"/>
    </source>
</evidence>
<reference evidence="1 2" key="1">
    <citation type="submission" date="2019-07" db="EMBL/GenBank/DDBJ databases">
        <title>Whole genome shotgun sequence of Knoellia locipacati NBRC 109775.</title>
        <authorList>
            <person name="Hosoyama A."/>
            <person name="Uohara A."/>
            <person name="Ohji S."/>
            <person name="Ichikawa N."/>
        </authorList>
    </citation>
    <scope>NUCLEOTIDE SEQUENCE [LARGE SCALE GENOMIC DNA]</scope>
    <source>
        <strain evidence="1 2">NBRC 109775</strain>
    </source>
</reference>
<dbReference type="Proteomes" id="UP000321793">
    <property type="component" value="Unassembled WGS sequence"/>
</dbReference>
<dbReference type="Pfam" id="PF05402">
    <property type="entry name" value="PqqD"/>
    <property type="match status" value="1"/>
</dbReference>
<gene>
    <name evidence="1" type="ORF">KLO01_28570</name>
</gene>
<dbReference type="Gene3D" id="1.10.10.1150">
    <property type="entry name" value="Coenzyme PQQ synthesis protein D (PqqD)"/>
    <property type="match status" value="1"/>
</dbReference>
<evidence type="ECO:0000313" key="1">
    <source>
        <dbReference type="EMBL" id="GEQ14810.1"/>
    </source>
</evidence>
<sequence length="82" mass="8707">MRRHPETIWRAAPGFVALARPGGEILTVTGPAAGLWELLEQGTTPAEAAEVLAGRHGATVDVVLADLEPLWDRLRAEGLLDG</sequence>
<comment type="caution">
    <text evidence="1">The sequence shown here is derived from an EMBL/GenBank/DDBJ whole genome shotgun (WGS) entry which is preliminary data.</text>
</comment>
<name>A0A512T3L0_9MICO</name>
<organism evidence="1 2">
    <name type="scientific">Knoellia locipacati</name>
    <dbReference type="NCBI Taxonomy" id="882824"/>
    <lineage>
        <taxon>Bacteria</taxon>
        <taxon>Bacillati</taxon>
        <taxon>Actinomycetota</taxon>
        <taxon>Actinomycetes</taxon>
        <taxon>Micrococcales</taxon>
        <taxon>Intrasporangiaceae</taxon>
        <taxon>Knoellia</taxon>
    </lineage>
</organism>
<dbReference type="AlphaFoldDB" id="A0A512T3L0"/>
<keyword evidence="2" id="KW-1185">Reference proteome</keyword>
<dbReference type="EMBL" id="BKBA01000011">
    <property type="protein sequence ID" value="GEQ14810.1"/>
    <property type="molecule type" value="Genomic_DNA"/>
</dbReference>
<dbReference type="OrthoDB" id="5195143at2"/>
<evidence type="ECO:0008006" key="3">
    <source>
        <dbReference type="Google" id="ProtNLM"/>
    </source>
</evidence>
<dbReference type="InterPro" id="IPR008792">
    <property type="entry name" value="PQQD"/>
</dbReference>
<protein>
    <recommendedName>
        <fullName evidence="3">PqqD family protein</fullName>
    </recommendedName>
</protein>
<dbReference type="RefSeq" id="WP_147066290.1">
    <property type="nucleotide sequence ID" value="NZ_BAABDN010000003.1"/>
</dbReference>